<dbReference type="InterPro" id="IPR012348">
    <property type="entry name" value="RNR-like"/>
</dbReference>
<evidence type="ECO:0000256" key="1">
    <source>
        <dbReference type="ARBA" id="ARBA00012710"/>
    </source>
</evidence>
<evidence type="ECO:0000256" key="3">
    <source>
        <dbReference type="ARBA" id="ARBA00023033"/>
    </source>
</evidence>
<evidence type="ECO:0000256" key="2">
    <source>
        <dbReference type="ARBA" id="ARBA00023002"/>
    </source>
</evidence>
<organism evidence="5 6">
    <name type="scientific">Amycolatopsis acidiphila</name>
    <dbReference type="NCBI Taxonomy" id="715473"/>
    <lineage>
        <taxon>Bacteria</taxon>
        <taxon>Bacillati</taxon>
        <taxon>Actinomycetota</taxon>
        <taxon>Actinomycetes</taxon>
        <taxon>Pseudonocardiales</taxon>
        <taxon>Pseudonocardiaceae</taxon>
        <taxon>Amycolatopsis</taxon>
    </lineage>
</organism>
<sequence>MQYELRTQTIEPLRPTFTHLQRRFGAKPATRYQEGTIDVQAVEHFHYRPQWDAEREIYDERFSALRLVDPYSFTDPRQYYYAPYVTARSQLFDAFAKTLDYVESRGLLAKLPESWQTLAVRMLLPLRHYEGGAQLVCSAGARLAYGTSIEQCLSFAAFDRIGNAQLLSRVGLALGGGTAELLTEARARWLEAEELQPLRRYCEELLVEPDWAVATIALDLADRLIYPLAYRHLDEQALSFGAGALSLLSQHLGTWFTDHRKWLDALITAWLADPEHGTGNAEVLRSTVDTWLPLAAEAVAGLARAADTAAEVGAVDAVHEQTTELRNQLAEELSV</sequence>
<keyword evidence="2" id="KW-0560">Oxidoreductase</keyword>
<dbReference type="GO" id="GO:0016709">
    <property type="term" value="F:oxidoreductase activity, acting on paired donors, with incorporation or reduction of molecular oxygen, NAD(P)H as one donor, and incorporation of one atom of oxygen"/>
    <property type="evidence" value="ECO:0007669"/>
    <property type="project" value="InterPro"/>
</dbReference>
<dbReference type="SUPFAM" id="SSF47240">
    <property type="entry name" value="Ferritin-like"/>
    <property type="match status" value="1"/>
</dbReference>
<dbReference type="EMBL" id="VJZA01000024">
    <property type="protein sequence ID" value="TVT21705.1"/>
    <property type="molecule type" value="Genomic_DNA"/>
</dbReference>
<evidence type="ECO:0000313" key="5">
    <source>
        <dbReference type="EMBL" id="TVT21705.1"/>
    </source>
</evidence>
<proteinExistence type="predicted"/>
<dbReference type="InterPro" id="IPR009078">
    <property type="entry name" value="Ferritin-like_SF"/>
</dbReference>
<dbReference type="PIRSF" id="PIRSF000040">
    <property type="entry name" value="MMOH_comp"/>
    <property type="match status" value="1"/>
</dbReference>
<comment type="catalytic activity">
    <reaction evidence="4">
        <text>propane + NADH + O2 + H(+) = propan-2-ol + NAD(+) + H2O</text>
        <dbReference type="Rhea" id="RHEA:49992"/>
        <dbReference type="ChEBI" id="CHEBI:15377"/>
        <dbReference type="ChEBI" id="CHEBI:15378"/>
        <dbReference type="ChEBI" id="CHEBI:15379"/>
        <dbReference type="ChEBI" id="CHEBI:17824"/>
        <dbReference type="ChEBI" id="CHEBI:32879"/>
        <dbReference type="ChEBI" id="CHEBI:57540"/>
        <dbReference type="ChEBI" id="CHEBI:57945"/>
        <dbReference type="EC" id="1.14.13.227"/>
    </reaction>
</comment>
<keyword evidence="6" id="KW-1185">Reference proteome</keyword>
<evidence type="ECO:0000313" key="6">
    <source>
        <dbReference type="Proteomes" id="UP000318578"/>
    </source>
</evidence>
<gene>
    <name evidence="5" type="ORF">FNH06_16240</name>
</gene>
<comment type="caution">
    <text evidence="5">The sequence shown here is derived from an EMBL/GenBank/DDBJ whole genome shotgun (WGS) entry which is preliminary data.</text>
</comment>
<dbReference type="Proteomes" id="UP000318578">
    <property type="component" value="Unassembled WGS sequence"/>
</dbReference>
<dbReference type="Gene3D" id="1.10.620.20">
    <property type="entry name" value="Ribonucleotide Reductase, subunit A"/>
    <property type="match status" value="1"/>
</dbReference>
<protein>
    <recommendedName>
        <fullName evidence="1">propane 2-monooxygenase</fullName>
        <ecNumber evidence="1">1.14.13.227</ecNumber>
    </recommendedName>
</protein>
<accession>A0A558ABV0</accession>
<name>A0A558ABV0_9PSEU</name>
<dbReference type="OrthoDB" id="9806768at2"/>
<dbReference type="RefSeq" id="WP_144639174.1">
    <property type="nucleotide sequence ID" value="NZ_BNAX01000039.1"/>
</dbReference>
<evidence type="ECO:0000256" key="4">
    <source>
        <dbReference type="ARBA" id="ARBA00048941"/>
    </source>
</evidence>
<dbReference type="InterPro" id="IPR003430">
    <property type="entry name" value="Phenol_Hydrox"/>
</dbReference>
<reference evidence="5 6" key="1">
    <citation type="submission" date="2019-07" db="EMBL/GenBank/DDBJ databases">
        <title>New species of Amycolatopsis and Streptomyces.</title>
        <authorList>
            <person name="Duangmal K."/>
            <person name="Teo W.F.A."/>
            <person name="Lipun K."/>
        </authorList>
    </citation>
    <scope>NUCLEOTIDE SEQUENCE [LARGE SCALE GENOMIC DNA]</scope>
    <source>
        <strain evidence="5 6">JCM 30562</strain>
    </source>
</reference>
<dbReference type="Pfam" id="PF02332">
    <property type="entry name" value="Phenol_Hydrox"/>
    <property type="match status" value="1"/>
</dbReference>
<keyword evidence="3 5" id="KW-0503">Monooxygenase</keyword>
<dbReference type="EC" id="1.14.13.227" evidence="1"/>
<dbReference type="AlphaFoldDB" id="A0A558ABV0"/>
<dbReference type="InterPro" id="IPR012078">
    <property type="entry name" value="MP_mOase_hydro"/>
</dbReference>